<accession>A0A193G5U3</accession>
<dbReference type="PANTHER" id="PTHR30055">
    <property type="entry name" value="HTH-TYPE TRANSCRIPTIONAL REGULATOR RUTR"/>
    <property type="match status" value="1"/>
</dbReference>
<evidence type="ECO:0000313" key="9">
    <source>
        <dbReference type="EMBL" id="ANN75068.1"/>
    </source>
</evidence>
<dbReference type="PRINTS" id="PR00455">
    <property type="entry name" value="HTHTETR"/>
</dbReference>
<dbReference type="Pfam" id="PF17939">
    <property type="entry name" value="TetR_C_30"/>
    <property type="match status" value="1"/>
</dbReference>
<dbReference type="PROSITE" id="PS50977">
    <property type="entry name" value="HTH_TETR_2"/>
    <property type="match status" value="1"/>
</dbReference>
<feature type="domain" description="HTH tetR-type" evidence="7">
    <location>
        <begin position="37"/>
        <end position="97"/>
    </location>
</feature>
<keyword evidence="2" id="KW-0805">Transcription regulation</keyword>
<evidence type="ECO:0000256" key="6">
    <source>
        <dbReference type="SAM" id="MobiDB-lite"/>
    </source>
</evidence>
<protein>
    <submittedName>
        <fullName evidence="9">TetR family transcriptional regulator</fullName>
    </submittedName>
</protein>
<dbReference type="GO" id="GO:0000976">
    <property type="term" value="F:transcription cis-regulatory region binding"/>
    <property type="evidence" value="ECO:0007669"/>
    <property type="project" value="TreeGrafter"/>
</dbReference>
<dbReference type="InterPro" id="IPR050109">
    <property type="entry name" value="HTH-type_TetR-like_transc_reg"/>
</dbReference>
<dbReference type="RefSeq" id="WP_066359759.1">
    <property type="nucleotide sequence ID" value="NZ_CBCSFJ010000051.1"/>
</dbReference>
<keyword evidence="1" id="KW-0678">Repressor</keyword>
<evidence type="ECO:0000313" key="11">
    <source>
        <dbReference type="Proteomes" id="UP000092213"/>
    </source>
</evidence>
<dbReference type="Gene3D" id="1.10.357.10">
    <property type="entry name" value="Tetracycline Repressor, domain 2"/>
    <property type="match status" value="1"/>
</dbReference>
<evidence type="ECO:0000256" key="2">
    <source>
        <dbReference type="ARBA" id="ARBA00023015"/>
    </source>
</evidence>
<keyword evidence="3 5" id="KW-0238">DNA-binding</keyword>
<dbReference type="InterPro" id="IPR023772">
    <property type="entry name" value="DNA-bd_HTH_TetR-type_CS"/>
</dbReference>
<dbReference type="Proteomes" id="UP000091897">
    <property type="component" value="Chromosome"/>
</dbReference>
<keyword evidence="4" id="KW-0804">Transcription</keyword>
<dbReference type="InterPro" id="IPR036271">
    <property type="entry name" value="Tet_transcr_reg_TetR-rel_C_sf"/>
</dbReference>
<evidence type="ECO:0000313" key="8">
    <source>
        <dbReference type="EMBL" id="ANN69920.1"/>
    </source>
</evidence>
<evidence type="ECO:0000259" key="7">
    <source>
        <dbReference type="PROSITE" id="PS50977"/>
    </source>
</evidence>
<keyword evidence="10" id="KW-1185">Reference proteome</keyword>
<dbReference type="AlphaFoldDB" id="A0A193G5U3"/>
<evidence type="ECO:0000256" key="3">
    <source>
        <dbReference type="ARBA" id="ARBA00023125"/>
    </source>
</evidence>
<evidence type="ECO:0000256" key="1">
    <source>
        <dbReference type="ARBA" id="ARBA00022491"/>
    </source>
</evidence>
<sequence length="242" mass="26548">MRELGRPAGAARGRAATPKAAGASAQGRPGRPEGTNGNLREKILDAAENRFADLGYAGTTLRDVADKAKVTQALISYYFGSKHGLYEAVFLRRGRKISDERMERLQALLGGKRPPALRDIVRAFLEPTLALRRTAKGRAFIRLQARLHTEPPEISYKLRNEAYDASTRAYVEAISAARPDLDAKDVYWRVTLMVGAYMYAFSDTHRLEELADGICNPDDAQEVMDQITAFVVGGLAAPAPRG</sequence>
<dbReference type="GO" id="GO:0003700">
    <property type="term" value="F:DNA-binding transcription factor activity"/>
    <property type="evidence" value="ECO:0007669"/>
    <property type="project" value="TreeGrafter"/>
</dbReference>
<dbReference type="PANTHER" id="PTHR30055:SF235">
    <property type="entry name" value="TRANSCRIPTIONAL REGULATORY PROTEIN"/>
    <property type="match status" value="1"/>
</dbReference>
<dbReference type="KEGG" id="bbro:BAU06_25050"/>
<gene>
    <name evidence="8" type="ORF">BAU06_25050</name>
    <name evidence="9" type="ORF">BAU08_25630</name>
</gene>
<dbReference type="Proteomes" id="UP000092213">
    <property type="component" value="Chromosome"/>
</dbReference>
<dbReference type="InterPro" id="IPR041586">
    <property type="entry name" value="PsrA_TetR_C"/>
</dbReference>
<name>A0A193G5U3_9BORD</name>
<dbReference type="OrthoDB" id="2356263at2"/>
<feature type="region of interest" description="Disordered" evidence="6">
    <location>
        <begin position="1"/>
        <end position="38"/>
    </location>
</feature>
<evidence type="ECO:0000256" key="4">
    <source>
        <dbReference type="ARBA" id="ARBA00023163"/>
    </source>
</evidence>
<dbReference type="EMBL" id="CP016170">
    <property type="protein sequence ID" value="ANN69920.1"/>
    <property type="molecule type" value="Genomic_DNA"/>
</dbReference>
<evidence type="ECO:0000256" key="5">
    <source>
        <dbReference type="PROSITE-ProRule" id="PRU00335"/>
    </source>
</evidence>
<feature type="compositionally biased region" description="Low complexity" evidence="6">
    <location>
        <begin position="1"/>
        <end position="27"/>
    </location>
</feature>
<dbReference type="InterPro" id="IPR001647">
    <property type="entry name" value="HTH_TetR"/>
</dbReference>
<dbReference type="InterPro" id="IPR009057">
    <property type="entry name" value="Homeodomain-like_sf"/>
</dbReference>
<dbReference type="STRING" id="463025.BAU08_25630"/>
<dbReference type="SUPFAM" id="SSF46689">
    <property type="entry name" value="Homeodomain-like"/>
    <property type="match status" value="1"/>
</dbReference>
<feature type="DNA-binding region" description="H-T-H motif" evidence="5">
    <location>
        <begin position="60"/>
        <end position="79"/>
    </location>
</feature>
<reference evidence="10 11" key="1">
    <citation type="submission" date="2016-06" db="EMBL/GenBank/DDBJ databases">
        <title>Complete genome sequences of Bordetella bronchialis and Bordetella flabilis.</title>
        <authorList>
            <person name="LiPuma J.J."/>
            <person name="Spilker T."/>
        </authorList>
    </citation>
    <scope>NUCLEOTIDE SEQUENCE [LARGE SCALE GENOMIC DNA]</scope>
    <source>
        <strain evidence="9 11">AU17976</strain>
        <strain evidence="8 10">AU3182</strain>
    </source>
</reference>
<organism evidence="9 11">
    <name type="scientific">Bordetella bronchialis</name>
    <dbReference type="NCBI Taxonomy" id="463025"/>
    <lineage>
        <taxon>Bacteria</taxon>
        <taxon>Pseudomonadati</taxon>
        <taxon>Pseudomonadota</taxon>
        <taxon>Betaproteobacteria</taxon>
        <taxon>Burkholderiales</taxon>
        <taxon>Alcaligenaceae</taxon>
        <taxon>Bordetella</taxon>
    </lineage>
</organism>
<evidence type="ECO:0000313" key="10">
    <source>
        <dbReference type="Proteomes" id="UP000091897"/>
    </source>
</evidence>
<dbReference type="PROSITE" id="PS01081">
    <property type="entry name" value="HTH_TETR_1"/>
    <property type="match status" value="1"/>
</dbReference>
<proteinExistence type="predicted"/>
<dbReference type="SUPFAM" id="SSF48498">
    <property type="entry name" value="Tetracyclin repressor-like, C-terminal domain"/>
    <property type="match status" value="1"/>
</dbReference>
<dbReference type="Pfam" id="PF00440">
    <property type="entry name" value="TetR_N"/>
    <property type="match status" value="1"/>
</dbReference>
<dbReference type="EMBL" id="CP016171">
    <property type="protein sequence ID" value="ANN75068.1"/>
    <property type="molecule type" value="Genomic_DNA"/>
</dbReference>